<evidence type="ECO:0000313" key="2">
    <source>
        <dbReference type="EMBL" id="AGK95563.1"/>
    </source>
</evidence>
<protein>
    <recommendedName>
        <fullName evidence="1">YbaK/aminoacyl-tRNA synthetase-associated domain-containing protein</fullName>
    </recommendedName>
</protein>
<dbReference type="RefSeq" id="WP_015613890.1">
    <property type="nucleotide sequence ID" value="NC_021182.1"/>
</dbReference>
<dbReference type="PANTHER" id="PTHR30411">
    <property type="entry name" value="CYTOPLASMIC PROTEIN"/>
    <property type="match status" value="1"/>
</dbReference>
<dbReference type="SUPFAM" id="SSF55826">
    <property type="entry name" value="YbaK/ProRS associated domain"/>
    <property type="match status" value="1"/>
</dbReference>
<reference evidence="2 3" key="1">
    <citation type="submission" date="2012-01" db="EMBL/GenBank/DDBJ databases">
        <title>Complete sequence of chromosome of Clostridium pasteurianum BC1.</title>
        <authorList>
            <consortium name="US DOE Joint Genome Institute"/>
            <person name="Lucas S."/>
            <person name="Han J."/>
            <person name="Lapidus A."/>
            <person name="Cheng J.-F."/>
            <person name="Goodwin L."/>
            <person name="Pitluck S."/>
            <person name="Peters L."/>
            <person name="Mikhailova N."/>
            <person name="Teshima H."/>
            <person name="Detter J.C."/>
            <person name="Han C."/>
            <person name="Tapia R."/>
            <person name="Land M."/>
            <person name="Hauser L."/>
            <person name="Kyrpides N."/>
            <person name="Ivanova N."/>
            <person name="Pagani I."/>
            <person name="Dunn J."/>
            <person name="Taghavi S."/>
            <person name="Francis A."/>
            <person name="van der Lelie D."/>
            <person name="Woyke T."/>
        </authorList>
    </citation>
    <scope>NUCLEOTIDE SEQUENCE [LARGE SCALE GENOMIC DNA]</scope>
    <source>
        <strain evidence="2 3">BC1</strain>
    </source>
</reference>
<dbReference type="OrthoDB" id="9798760at2"/>
<dbReference type="KEGG" id="cpas:Clopa_0512"/>
<dbReference type="STRING" id="86416.Clopa_0512"/>
<accession>R4JZ43</accession>
<evidence type="ECO:0000259" key="1">
    <source>
        <dbReference type="Pfam" id="PF04073"/>
    </source>
</evidence>
<feature type="domain" description="YbaK/aminoacyl-tRNA synthetase-associated" evidence="1">
    <location>
        <begin position="26"/>
        <end position="140"/>
    </location>
</feature>
<dbReference type="EMBL" id="CP003261">
    <property type="protein sequence ID" value="AGK95563.1"/>
    <property type="molecule type" value="Genomic_DNA"/>
</dbReference>
<dbReference type="CDD" id="cd04333">
    <property type="entry name" value="ProX_deacylase"/>
    <property type="match status" value="1"/>
</dbReference>
<dbReference type="PANTHER" id="PTHR30411:SF1">
    <property type="entry name" value="CYTOPLASMIC PROTEIN"/>
    <property type="match status" value="1"/>
</dbReference>
<proteinExistence type="predicted"/>
<dbReference type="Proteomes" id="UP000013523">
    <property type="component" value="Chromosome"/>
</dbReference>
<dbReference type="Pfam" id="PF04073">
    <property type="entry name" value="tRNA_edit"/>
    <property type="match status" value="1"/>
</dbReference>
<dbReference type="InterPro" id="IPR007214">
    <property type="entry name" value="YbaK/aa-tRNA-synth-assoc-dom"/>
</dbReference>
<organism evidence="2 3">
    <name type="scientific">Clostridium pasteurianum BC1</name>
    <dbReference type="NCBI Taxonomy" id="86416"/>
    <lineage>
        <taxon>Bacteria</taxon>
        <taxon>Bacillati</taxon>
        <taxon>Bacillota</taxon>
        <taxon>Clostridia</taxon>
        <taxon>Eubacteriales</taxon>
        <taxon>Clostridiaceae</taxon>
        <taxon>Clostridium</taxon>
    </lineage>
</organism>
<dbReference type="InterPro" id="IPR036754">
    <property type="entry name" value="YbaK/aa-tRNA-synt-asso_dom_sf"/>
</dbReference>
<evidence type="ECO:0000313" key="3">
    <source>
        <dbReference type="Proteomes" id="UP000013523"/>
    </source>
</evidence>
<sequence>MSVENVRKFFLERELEDPVFDLPDSGATVDLAAKVIGVEPEFIAKTLAFKVKERNVIIVARGDAKVDNKKFKQYFSTKAKMLKFDEVEDTIGHPVGGVCPFGVKDNVEIFLDESIRNFEYIYPAAGSKTTALKITPQKVEELTKALWIDVCTY</sequence>
<dbReference type="AlphaFoldDB" id="R4JZ43"/>
<dbReference type="PATRIC" id="fig|86416.3.peg.489"/>
<keyword evidence="3" id="KW-1185">Reference proteome</keyword>
<dbReference type="HOGENOM" id="CLU_094875_0_3_9"/>
<dbReference type="Gene3D" id="3.90.960.10">
    <property type="entry name" value="YbaK/aminoacyl-tRNA synthetase-associated domain"/>
    <property type="match status" value="1"/>
</dbReference>
<dbReference type="eggNOG" id="COG2606">
    <property type="taxonomic scope" value="Bacteria"/>
</dbReference>
<name>R4JZ43_CLOPA</name>
<dbReference type="GO" id="GO:0002161">
    <property type="term" value="F:aminoacyl-tRNA deacylase activity"/>
    <property type="evidence" value="ECO:0007669"/>
    <property type="project" value="InterPro"/>
</dbReference>
<gene>
    <name evidence="2" type="ORF">Clopa_0512</name>
</gene>